<dbReference type="InterPro" id="IPR029044">
    <property type="entry name" value="Nucleotide-diphossugar_trans"/>
</dbReference>
<dbReference type="NCBIfam" id="TIGR04182">
    <property type="entry name" value="glyco_TIGR04182"/>
    <property type="match status" value="1"/>
</dbReference>
<dbReference type="STRING" id="589924.Ferp_1891"/>
<dbReference type="AlphaFoldDB" id="D3RZW8"/>
<dbReference type="Pfam" id="PF00535">
    <property type="entry name" value="Glycos_transf_2"/>
    <property type="match status" value="1"/>
</dbReference>
<dbReference type="EMBL" id="CP001899">
    <property type="protein sequence ID" value="ADC66031.1"/>
    <property type="molecule type" value="Genomic_DNA"/>
</dbReference>
<dbReference type="GO" id="GO:0016757">
    <property type="term" value="F:glycosyltransferase activity"/>
    <property type="evidence" value="ECO:0007669"/>
    <property type="project" value="InterPro"/>
</dbReference>
<feature type="transmembrane region" description="Helical" evidence="2">
    <location>
        <begin position="254"/>
        <end position="281"/>
    </location>
</feature>
<name>D3RZW8_FERPA</name>
<feature type="coiled-coil region" evidence="1">
    <location>
        <begin position="277"/>
        <end position="304"/>
    </location>
</feature>
<dbReference type="RefSeq" id="WP_012966370.1">
    <property type="nucleotide sequence ID" value="NC_013849.1"/>
</dbReference>
<dbReference type="KEGG" id="fpl:Ferp_1891"/>
<reference evidence="5" key="1">
    <citation type="submission" date="2010-02" db="EMBL/GenBank/DDBJ databases">
        <title>Complete sequence of Ferroglobus placidus DSM 10642.</title>
        <authorList>
            <consortium name="US DOE Joint Genome Institute"/>
            <person name="Lucas S."/>
            <person name="Copeland A."/>
            <person name="Lapidus A."/>
            <person name="Cheng J.-F."/>
            <person name="Bruce D."/>
            <person name="Goodwin L."/>
            <person name="Pitluck S."/>
            <person name="Saunders E."/>
            <person name="Brettin T."/>
            <person name="Detter J.C."/>
            <person name="Han C."/>
            <person name="Tapia R."/>
            <person name="Larimer F."/>
            <person name="Land M."/>
            <person name="Hauser L."/>
            <person name="Kyrpides N."/>
            <person name="Ivanova N."/>
            <person name="Holmes D."/>
            <person name="Lovley D."/>
            <person name="Kyrpides N."/>
            <person name="Anderson I.J."/>
            <person name="Woyke T."/>
        </authorList>
    </citation>
    <scope>NUCLEOTIDE SEQUENCE [LARGE SCALE GENOMIC DNA]</scope>
    <source>
        <strain evidence="5">DSM 10642 / AEDII12DO</strain>
    </source>
</reference>
<keyword evidence="4" id="KW-0808">Transferase</keyword>
<dbReference type="PaxDb" id="589924-Ferp_1891"/>
<evidence type="ECO:0000259" key="3">
    <source>
        <dbReference type="Pfam" id="PF00535"/>
    </source>
</evidence>
<reference evidence="4 5" key="2">
    <citation type="journal article" date="2011" name="Stand. Genomic Sci.">
        <title>Complete genome sequence of Ferroglobus placidus AEDII12DO.</title>
        <authorList>
            <person name="Anderson I."/>
            <person name="Risso C."/>
            <person name="Holmes D."/>
            <person name="Lucas S."/>
            <person name="Copeland A."/>
            <person name="Lapidus A."/>
            <person name="Cheng J.F."/>
            <person name="Bruce D."/>
            <person name="Goodwin L."/>
            <person name="Pitluck S."/>
            <person name="Saunders E."/>
            <person name="Brettin T."/>
            <person name="Detter J.C."/>
            <person name="Han C."/>
            <person name="Tapia R."/>
            <person name="Larimer F."/>
            <person name="Land M."/>
            <person name="Hauser L."/>
            <person name="Woyke T."/>
            <person name="Lovley D."/>
            <person name="Kyrpides N."/>
            <person name="Ivanova N."/>
        </authorList>
    </citation>
    <scope>NUCLEOTIDE SEQUENCE [LARGE SCALE GENOMIC DNA]</scope>
    <source>
        <strain evidence="5">DSM 10642 / AEDII12DO</strain>
    </source>
</reference>
<dbReference type="InterPro" id="IPR001173">
    <property type="entry name" value="Glyco_trans_2-like"/>
</dbReference>
<evidence type="ECO:0000313" key="4">
    <source>
        <dbReference type="EMBL" id="ADC66031.1"/>
    </source>
</evidence>
<accession>D3RZW8</accession>
<dbReference type="Proteomes" id="UP000002613">
    <property type="component" value="Chromosome"/>
</dbReference>
<keyword evidence="2" id="KW-0472">Membrane</keyword>
<dbReference type="InterPro" id="IPR050256">
    <property type="entry name" value="Glycosyltransferase_2"/>
</dbReference>
<dbReference type="PANTHER" id="PTHR48090">
    <property type="entry name" value="UNDECAPRENYL-PHOSPHATE 4-DEOXY-4-FORMAMIDO-L-ARABINOSE TRANSFERASE-RELATED"/>
    <property type="match status" value="1"/>
</dbReference>
<dbReference type="GeneID" id="8779421"/>
<dbReference type="eggNOG" id="arCOG00894">
    <property type="taxonomic scope" value="Archaea"/>
</dbReference>
<dbReference type="CAZy" id="GT2">
    <property type="family name" value="Glycosyltransferase Family 2"/>
</dbReference>
<organism evidence="4 5">
    <name type="scientific">Ferroglobus placidus (strain DSM 10642 / AEDII12DO)</name>
    <dbReference type="NCBI Taxonomy" id="589924"/>
    <lineage>
        <taxon>Archaea</taxon>
        <taxon>Methanobacteriati</taxon>
        <taxon>Methanobacteriota</taxon>
        <taxon>Archaeoglobi</taxon>
        <taxon>Archaeoglobales</taxon>
        <taxon>Archaeoglobaceae</taxon>
        <taxon>Ferroglobus</taxon>
    </lineage>
</organism>
<dbReference type="CDD" id="cd04179">
    <property type="entry name" value="DPM_DPG-synthase_like"/>
    <property type="match status" value="1"/>
</dbReference>
<evidence type="ECO:0000313" key="5">
    <source>
        <dbReference type="Proteomes" id="UP000002613"/>
    </source>
</evidence>
<evidence type="ECO:0000256" key="1">
    <source>
        <dbReference type="SAM" id="Coils"/>
    </source>
</evidence>
<keyword evidence="2" id="KW-1133">Transmembrane helix</keyword>
<dbReference type="OrthoDB" id="103472at2157"/>
<sequence length="305" mass="34859">MKVTVIIPTLNEEESIGEIVEKFVGMGYEVFVIDGNSTDRTREIAERKGAKVVIQSGKGKGQAVKEAFQLVDSDVVVLIDGDGTYLPEEVEKLLEPIRRDVADHVAGNRLENFEKGAFTRLNLLGNKILNLFFRLFYGVELYDILTGYRAMKREVYKSFELEKTGFEIEAEMTVETIANGFRIMEVPITYKKRKGRTKLRPIKDGIRIALTLYSLLKKYSPGRYFYFIGSLLLFFGLLSGAITVYDWFRNITHYLLAVLTALLIISGLQIILIGVISDVLVRNYATLKREIEDLRREFRESKRNS</sequence>
<evidence type="ECO:0000256" key="2">
    <source>
        <dbReference type="SAM" id="Phobius"/>
    </source>
</evidence>
<keyword evidence="2" id="KW-0812">Transmembrane</keyword>
<feature type="domain" description="Glycosyltransferase 2-like" evidence="3">
    <location>
        <begin position="4"/>
        <end position="157"/>
    </location>
</feature>
<protein>
    <submittedName>
        <fullName evidence="4">Glycosyl transferase family 2</fullName>
    </submittedName>
</protein>
<keyword evidence="5" id="KW-1185">Reference proteome</keyword>
<dbReference type="PANTHER" id="PTHR48090:SF7">
    <property type="entry name" value="RFBJ PROTEIN"/>
    <property type="match status" value="1"/>
</dbReference>
<keyword evidence="1" id="KW-0175">Coiled coil</keyword>
<dbReference type="InterPro" id="IPR026456">
    <property type="entry name" value="GCTrfase_AglJ"/>
</dbReference>
<gene>
    <name evidence="4" type="ordered locus">Ferp_1891</name>
</gene>
<dbReference type="SUPFAM" id="SSF53448">
    <property type="entry name" value="Nucleotide-diphospho-sugar transferases"/>
    <property type="match status" value="1"/>
</dbReference>
<proteinExistence type="predicted"/>
<dbReference type="HOGENOM" id="CLU_033536_7_3_2"/>
<feature type="transmembrane region" description="Helical" evidence="2">
    <location>
        <begin position="224"/>
        <end position="248"/>
    </location>
</feature>
<dbReference type="Gene3D" id="3.90.550.10">
    <property type="entry name" value="Spore Coat Polysaccharide Biosynthesis Protein SpsA, Chain A"/>
    <property type="match status" value="1"/>
</dbReference>